<dbReference type="InterPro" id="IPR013783">
    <property type="entry name" value="Ig-like_fold"/>
</dbReference>
<dbReference type="Gene3D" id="2.60.40.1220">
    <property type="match status" value="1"/>
</dbReference>
<evidence type="ECO:0000313" key="4">
    <source>
        <dbReference type="Proteomes" id="UP000652681"/>
    </source>
</evidence>
<dbReference type="Gene3D" id="2.60.40.10">
    <property type="entry name" value="Immunoglobulins"/>
    <property type="match status" value="2"/>
</dbReference>
<reference evidence="3" key="1">
    <citation type="submission" date="2020-09" db="EMBL/GenBank/DDBJ databases">
        <title>Taishania pollutisoli gen. nov., sp. nov., Isolated from Tetrabromobisphenol A-Contaminated Soil.</title>
        <authorList>
            <person name="Chen Q."/>
        </authorList>
    </citation>
    <scope>NUCLEOTIDE SEQUENCE</scope>
    <source>
        <strain evidence="3">CZZ-1</strain>
    </source>
</reference>
<keyword evidence="1 2" id="KW-0732">Signal</keyword>
<dbReference type="Pfam" id="PF13585">
    <property type="entry name" value="CHU_C"/>
    <property type="match status" value="1"/>
</dbReference>
<dbReference type="InterPro" id="IPR014755">
    <property type="entry name" value="Cu-Rt/internalin_Ig-like"/>
</dbReference>
<dbReference type="AlphaFoldDB" id="A0A8J6TTV9"/>
<proteinExistence type="predicted"/>
<dbReference type="InterPro" id="IPR035986">
    <property type="entry name" value="PKD_dom_sf"/>
</dbReference>
<comment type="caution">
    <text evidence="3">The sequence shown here is derived from an EMBL/GenBank/DDBJ whole genome shotgun (WGS) entry which is preliminary data.</text>
</comment>
<name>A0A8J6TTV9_9FLAO</name>
<keyword evidence="4" id="KW-1185">Reference proteome</keyword>
<dbReference type="SUPFAM" id="SSF49299">
    <property type="entry name" value="PKD domain"/>
    <property type="match status" value="1"/>
</dbReference>
<feature type="chain" id="PRO_5035258690" evidence="2">
    <location>
        <begin position="23"/>
        <end position="1267"/>
    </location>
</feature>
<sequence>MKAITHLLLLICSIAISFISFSGGGSSGVVPPPPGMPPCAVNPPPGESCATATPICNVHGFCGTTSASYTVDTWPQLGSTSGGGAFCGSIENNAFLSFTAESTTISFDAYVYNCPSSEGIQVFIFDAATCGSGPVTGLVCVNQMYAQNTPYDVTATGLTPGNQYYIMIDGYAGNVCDYTFVATEGVALPLSLSTGDEVTICMGESVTTTAIGGDGVYTWDPSPHLSAINGATVTVTPPPTVGTYTYTVHSSGGGVPGCPTTNDYTLTVHVEACCYVETEVASVNCNVGNGTYTANLEVNFSNPPTTGNLVITPCSGSTQTIPVSSLGSSPYVISLPGLSLNTPTCTIQTYFTGSNDCSHILNYNAPATTTPTFDPITICQGDQAPTLPSASLNGIPGTWSPATINNSSSGTYVFTPDPTYCSPVVNFNVTVNPSPDITVTSPVVLDCTNPSGIQLQSSSTTPGANFLWTDSGGGSGGIVAGGTTPAPTVNSIGNYIVTVTNPTTSCTSTATVVVNGNGSEPTVSIDPPGDLDCINSSETLQGNATNSSGNQNNLTYDWTTPDGSIVSGNSTTTPLIDGIGIYTFTVTDQSNGCITSVSVSVDGDLDGPVIDPITAPVISCNDSTVILSGNTSVANAVVSWSTADGNILGTQDQHSLVDLAGTYTFTATDPGNGCSSSVDVIVTGNTTLPTANAGPDLVICPNSTAYLQGQGSSNTGSSVTYSWDATDGNIYLSDFSNIPNPEVPTTATFILHVTDPSNNCTVSDTAIVVAHVPPVLFNDTTVCGTSFQVPQGSVSVQGTFTWSEENGNGSFNNNTVLNPLFTASSGIVNYSFILTDACTSDTVDVTIMPLPTVSSPSDNCETIKELVVNSYEGGVWSGTGVTFTPSPTVAGGIVTTNANANPGTYTVTFTYANNVSTSCFFQQDLTLVFPVNVTIFNDTAFCGTSFQVPAGSVTSTGSGHWEVLPAGSGTFSPSANTLHPTFTPNSGTITTDFTLIYVDVCDADSATVVIAPYPTVVQPPTHSCNDMSEILVTSSHTGGVWTVIDNPSTSWHEDTALVIVSGNPTSGGNIPSQTFVSSHPTAGTYTMSFTDNFCNMTQEVILNFLPYPWTNINDTTLCLGVQYPLSAWDGPDGQTYSWNTGATGQSITVNQPGLYIVTASNECYAYSDSATIHFEACDISAPNVISLSSQSGNNLWFVNSHGVADFHCIIVNRWGNLIYEYDGVNGHWDGRDMGGNIVSEGVYFYKIDATLEGGEKIDKHGFIQVVH</sequence>
<organism evidence="3 4">
    <name type="scientific">Taishania pollutisoli</name>
    <dbReference type="NCBI Taxonomy" id="2766479"/>
    <lineage>
        <taxon>Bacteria</taxon>
        <taxon>Pseudomonadati</taxon>
        <taxon>Bacteroidota</taxon>
        <taxon>Flavobacteriia</taxon>
        <taxon>Flavobacteriales</taxon>
        <taxon>Crocinitomicaceae</taxon>
        <taxon>Taishania</taxon>
    </lineage>
</organism>
<protein>
    <submittedName>
        <fullName evidence="3">Gliding motility-associated C-terminal domain-containing protein</fullName>
    </submittedName>
</protein>
<dbReference type="Proteomes" id="UP000652681">
    <property type="component" value="Unassembled WGS sequence"/>
</dbReference>
<dbReference type="EMBL" id="JACVEL010000010">
    <property type="protein sequence ID" value="MBC9813464.1"/>
    <property type="molecule type" value="Genomic_DNA"/>
</dbReference>
<feature type="signal peptide" evidence="2">
    <location>
        <begin position="1"/>
        <end position="22"/>
    </location>
</feature>
<evidence type="ECO:0000313" key="3">
    <source>
        <dbReference type="EMBL" id="MBC9813464.1"/>
    </source>
</evidence>
<dbReference type="RefSeq" id="WP_216714568.1">
    <property type="nucleotide sequence ID" value="NZ_JACVEL010000010.1"/>
</dbReference>
<evidence type="ECO:0000256" key="2">
    <source>
        <dbReference type="SAM" id="SignalP"/>
    </source>
</evidence>
<dbReference type="Gene3D" id="2.60.40.4070">
    <property type="match status" value="1"/>
</dbReference>
<evidence type="ECO:0000256" key="1">
    <source>
        <dbReference type="ARBA" id="ARBA00022729"/>
    </source>
</evidence>
<accession>A0A8J6TTV9</accession>
<gene>
    <name evidence="3" type="ORF">H9Y05_13380</name>
</gene>